<dbReference type="EMBL" id="GL349451">
    <property type="protein sequence ID" value="KNC48446.1"/>
    <property type="molecule type" value="Genomic_DNA"/>
</dbReference>
<feature type="region of interest" description="Disordered" evidence="8">
    <location>
        <begin position="314"/>
        <end position="368"/>
    </location>
</feature>
<sequence length="2104" mass="224813">MASISDIVDSKWDDVDPNEPSDNPGLEYFFGDDNRVVVLWLYARSQFATTVEARPGVDASTQYPNSAEWVNHIVSRFAHALLVRHVHEPDVIIHSADGVTLARVAAPAAGAAGPPETVEQLKTAMAAVHHADGLLPDGADELQLPETKEAAEPGKAALNTTPPADVTFVLVAKELQSLDDISRYVDAYQPHIFHISAFGDMDGIPKVILRSLFRNNNIRCCLFNTPESKRIALLCSTGVHASVGIDSPDFRPKDGFVYFKTFLENLVLYDATYVEAHLHANAAIIASYKSLKDHALPRPKMMVALERFWDDGASKTAAQPAQPTQLNADAQGDDAPALADDTPTSSDAEPLPPAPTLLPASALGPHPKSVVYQGGEKDLATMIRNPENLNHDDLKVLARLTAPRGGPQPTAARSDVDSLMNAQAALGPSERVMVTAGSDEGGSVAGDGSGRAGAGPMNPMRPLAIRSSKIKASVVTQAPVAAAGDLASATDAASYHCIPTLAAYKRHSVTRLDIEAGPTDVDMDDDASVNTRLLASALDPESLEAFDENDMSVRVLQHLCEADFDEYMQEKAVYVPDPSMYTSIVALALTDKQRSELLVTARDCAGPVADVDLAKLIYIPPRAPLASAAESEAAESEGLGRLEPSGDARVSRHRNITTSTTTRTLNAASNQQNGGLVVHIGVPPSTAAGDAPDAVASLNTRAAEIEAWAATNTAPSDLVIINWNSMRADERGEPRSGSASGSSGSAPQSTAKGVVDETAVSRLSAGSPTFDEADIPDSRSVALFTYDTERADDLTQLFCMMAKAQQPAGGSEAEAKSEASGSDETKAEEEGDTPLVDELYAGPAVPAALYVVGSPGCGKTSFLSRFVLDAYRYLAPSTTVLHWFCDVRDLDSLEPYYFIHGISAQLVRAIPHLRDALHRVRKLLSPGNVARNPVKVFEKAVLAPLSAYFTELAAVSKHNATLADDRLSTMVVLVLDGLDESLALPDKAPTCGLHTIHSILAATPEEAFPPQFRLVISTAGDASGAPAAVLPQPCFAPAALPSRFGGLCGTVNLDLDPVDVLEALVQYEAALEGSGGPLTGGLAASGPAHPGAAQPSALLKDPAMRELFHSLLTVRTGPHRLSLFQLHTLYYWCDPVTDMDGLRRLVDEPELDFYQWLVYEKALCLSLPPSAPLYDALLETRQPAVLALAMVLTSVQLLSPTLLLDAMDLTYPQIMFASRTQSLALLEGQLMPLLETQLDPLLDLAESEGGESKPARAAGESGQPKRSRVRCRKRVRRSAEEALDKLDLDHGVTEIADSDEYEYEYEYETPSKVEGGASAKLPTGSASNAGAGDGGEGPDDALTYMEDNFLVPYSFRDPYLRYPTAQVRMSVAHAALLEWLDGQDELLADGKGLAHAVLAVVWITASFLTETSRISGADALQAQLDAFVATIRPEARQKFTVSGATEAFVRRYSTYERFSLVAQHLARAECGRPEQRAALLSSCVDVNVVTDKGNLSLFMEAAWRGDVTLVEFLLHLEDLDVNARNYDGASALHFAAGWGQAEVIELLLSSPLSGPVIDVNSISKMGCSPLYMAAERNHVAAVDVLLTAPDIDVNLTGDMNTPLHVAAALGYVDVVASLVSHPRVDLNAVGHMNCTPLLMASSAEVLDVILSADGVDVNCSDQDGITLLYFAAQRSDVKTVRKLLSMPGINVSPVESINGKTPLRVAADKGSSEIVRLLLEVCEPEAVNDVAADEFSILQSAAEYGHTGVVRELVAIPALDVNAKNAKDGLTALHYAAAKGHAGVVAALLDRHDLDVNILNRHMCTALYTAAMHNHEAVVADLLARGRNIDVNLPDSHKYTPCHIAVDKNNLDVVMTLLDNPECNINAPAEMGLTPLHAAAYRGNAEVVRVLLLAPALDVNAMDKESRTPLLVAAMHGKHKVCELLVHDSRVNVNIADRHGYLPLHMAADKGRLLSVRALLSVPGVHVNAAAEQGVTPLHAASYENRRDVVQELLSYEGIKVNVAAAKDGATPLQIASDRGNAEVVELLLEAGAVDPRGKARKAASVKGYLNIVALLDAPRCGACFKSSTTLQECAGCHKVVYCSRTCQKRAWKEHKFVCNKRKR</sequence>
<dbReference type="Pfam" id="PF12796">
    <property type="entry name" value="Ank_2"/>
    <property type="match status" value="5"/>
</dbReference>
<feature type="repeat" description="ANK" evidence="6">
    <location>
        <begin position="1768"/>
        <end position="1801"/>
    </location>
</feature>
<feature type="compositionally biased region" description="Low complexity" evidence="8">
    <location>
        <begin position="808"/>
        <end position="822"/>
    </location>
</feature>
<keyword evidence="1" id="KW-0479">Metal-binding</keyword>
<dbReference type="GeneID" id="25564409"/>
<dbReference type="Gene3D" id="1.25.40.20">
    <property type="entry name" value="Ankyrin repeat-containing domain"/>
    <property type="match status" value="4"/>
</dbReference>
<dbReference type="Pfam" id="PF01753">
    <property type="entry name" value="zf-MYND"/>
    <property type="match status" value="1"/>
</dbReference>
<evidence type="ECO:0000256" key="2">
    <source>
        <dbReference type="ARBA" id="ARBA00022737"/>
    </source>
</evidence>
<keyword evidence="5 6" id="KW-0040">ANK repeat</keyword>
<gene>
    <name evidence="10" type="ORF">AMSG_04892</name>
</gene>
<proteinExistence type="predicted"/>
<evidence type="ECO:0000256" key="7">
    <source>
        <dbReference type="PROSITE-ProRule" id="PRU00134"/>
    </source>
</evidence>
<feature type="region of interest" description="Disordered" evidence="8">
    <location>
        <begin position="1247"/>
        <end position="1273"/>
    </location>
</feature>
<dbReference type="PANTHER" id="PTHR24198">
    <property type="entry name" value="ANKYRIN REPEAT AND PROTEIN KINASE DOMAIN-CONTAINING PROTEIN"/>
    <property type="match status" value="1"/>
</dbReference>
<dbReference type="Pfam" id="PF24883">
    <property type="entry name" value="NPHP3_N"/>
    <property type="match status" value="1"/>
</dbReference>
<dbReference type="PROSITE" id="PS01360">
    <property type="entry name" value="ZF_MYND_1"/>
    <property type="match status" value="1"/>
</dbReference>
<accession>A0A0L0D8N5</accession>
<evidence type="ECO:0000313" key="10">
    <source>
        <dbReference type="EMBL" id="KNC48446.1"/>
    </source>
</evidence>
<dbReference type="InterPro" id="IPR056884">
    <property type="entry name" value="NPHP3-like_N"/>
</dbReference>
<dbReference type="InterPro" id="IPR002893">
    <property type="entry name" value="Znf_MYND"/>
</dbReference>
<feature type="region of interest" description="Disordered" evidence="8">
    <location>
        <begin position="729"/>
        <end position="755"/>
    </location>
</feature>
<feature type="compositionally biased region" description="Basic and acidic residues" evidence="8">
    <location>
        <begin position="638"/>
        <end position="650"/>
    </location>
</feature>
<keyword evidence="2" id="KW-0677">Repeat</keyword>
<dbReference type="SUPFAM" id="SSF48403">
    <property type="entry name" value="Ankyrin repeat"/>
    <property type="match status" value="2"/>
</dbReference>
<dbReference type="GO" id="GO:0008270">
    <property type="term" value="F:zinc ion binding"/>
    <property type="evidence" value="ECO:0007669"/>
    <property type="project" value="UniProtKB-KW"/>
</dbReference>
<evidence type="ECO:0000256" key="8">
    <source>
        <dbReference type="SAM" id="MobiDB-lite"/>
    </source>
</evidence>
<reference evidence="10 11" key="1">
    <citation type="submission" date="2010-05" db="EMBL/GenBank/DDBJ databases">
        <title>The Genome Sequence of Thecamonas trahens ATCC 50062.</title>
        <authorList>
            <consortium name="The Broad Institute Genome Sequencing Platform"/>
            <person name="Russ C."/>
            <person name="Cuomo C."/>
            <person name="Shea T."/>
            <person name="Young S.K."/>
            <person name="Zeng Q."/>
            <person name="Koehrsen M."/>
            <person name="Haas B."/>
            <person name="Borodovsky M."/>
            <person name="Guigo R."/>
            <person name="Alvarado L."/>
            <person name="Berlin A."/>
            <person name="Bochicchio J."/>
            <person name="Borenstein D."/>
            <person name="Chapman S."/>
            <person name="Chen Z."/>
            <person name="Freedman E."/>
            <person name="Gellesch M."/>
            <person name="Goldberg J."/>
            <person name="Griggs A."/>
            <person name="Gujja S."/>
            <person name="Heilman E."/>
            <person name="Heiman D."/>
            <person name="Hepburn T."/>
            <person name="Howarth C."/>
            <person name="Jen D."/>
            <person name="Larson L."/>
            <person name="Mehta T."/>
            <person name="Park D."/>
            <person name="Pearson M."/>
            <person name="Roberts A."/>
            <person name="Saif S."/>
            <person name="Shenoy N."/>
            <person name="Sisk P."/>
            <person name="Stolte C."/>
            <person name="Sykes S."/>
            <person name="Thomson T."/>
            <person name="Walk T."/>
            <person name="White J."/>
            <person name="Yandava C."/>
            <person name="Burger G."/>
            <person name="Gray M.W."/>
            <person name="Holland P.W.H."/>
            <person name="King N."/>
            <person name="Lang F.B.F."/>
            <person name="Roger A.J."/>
            <person name="Ruiz-Trillo I."/>
            <person name="Lander E."/>
            <person name="Nusbaum C."/>
        </authorList>
    </citation>
    <scope>NUCLEOTIDE SEQUENCE [LARGE SCALE GENOMIC DNA]</scope>
    <source>
        <strain evidence="10 11">ATCC 50062</strain>
    </source>
</reference>
<dbReference type="PROSITE" id="PS50865">
    <property type="entry name" value="ZF_MYND_2"/>
    <property type="match status" value="1"/>
</dbReference>
<evidence type="ECO:0000256" key="4">
    <source>
        <dbReference type="ARBA" id="ARBA00022833"/>
    </source>
</evidence>
<name>A0A0L0D8N5_THETB</name>
<evidence type="ECO:0000256" key="3">
    <source>
        <dbReference type="ARBA" id="ARBA00022771"/>
    </source>
</evidence>
<dbReference type="PROSITE" id="PS50088">
    <property type="entry name" value="ANK_REPEAT"/>
    <property type="match status" value="7"/>
</dbReference>
<organism evidence="10 11">
    <name type="scientific">Thecamonas trahens ATCC 50062</name>
    <dbReference type="NCBI Taxonomy" id="461836"/>
    <lineage>
        <taxon>Eukaryota</taxon>
        <taxon>Apusozoa</taxon>
        <taxon>Apusomonadida</taxon>
        <taxon>Apusomonadidae</taxon>
        <taxon>Thecamonas</taxon>
    </lineage>
</organism>
<evidence type="ECO:0000259" key="9">
    <source>
        <dbReference type="PROSITE" id="PS50865"/>
    </source>
</evidence>
<dbReference type="OrthoDB" id="194358at2759"/>
<keyword evidence="11" id="KW-1185">Reference proteome</keyword>
<feature type="repeat" description="ANK" evidence="6">
    <location>
        <begin position="2008"/>
        <end position="2033"/>
    </location>
</feature>
<feature type="repeat" description="ANK" evidence="6">
    <location>
        <begin position="1698"/>
        <end position="1720"/>
    </location>
</feature>
<dbReference type="eggNOG" id="KOG4177">
    <property type="taxonomic scope" value="Eukaryota"/>
</dbReference>
<evidence type="ECO:0000313" key="11">
    <source>
        <dbReference type="Proteomes" id="UP000054408"/>
    </source>
</evidence>
<feature type="compositionally biased region" description="Polar residues" evidence="8">
    <location>
        <begin position="316"/>
        <end position="328"/>
    </location>
</feature>
<feature type="compositionally biased region" description="Low complexity" evidence="8">
    <location>
        <begin position="333"/>
        <end position="344"/>
    </location>
</feature>
<dbReference type="RefSeq" id="XP_013758559.1">
    <property type="nucleotide sequence ID" value="XM_013903105.1"/>
</dbReference>
<protein>
    <recommendedName>
        <fullName evidence="9">MYND-type domain-containing protein</fullName>
    </recommendedName>
</protein>
<feature type="region of interest" description="Disordered" evidence="8">
    <location>
        <begin position="808"/>
        <end position="831"/>
    </location>
</feature>
<dbReference type="InterPro" id="IPR036770">
    <property type="entry name" value="Ankyrin_rpt-contain_sf"/>
</dbReference>
<keyword evidence="4" id="KW-0862">Zinc</keyword>
<dbReference type="Proteomes" id="UP000054408">
    <property type="component" value="Unassembled WGS sequence"/>
</dbReference>
<dbReference type="Pfam" id="PF00023">
    <property type="entry name" value="Ank"/>
    <property type="match status" value="2"/>
</dbReference>
<dbReference type="SUPFAM" id="SSF144232">
    <property type="entry name" value="HIT/MYND zinc finger-like"/>
    <property type="match status" value="1"/>
</dbReference>
<keyword evidence="3 7" id="KW-0863">Zinc-finger</keyword>
<feature type="compositionally biased region" description="Low complexity" evidence="8">
    <location>
        <begin position="735"/>
        <end position="747"/>
    </location>
</feature>
<dbReference type="InterPro" id="IPR002110">
    <property type="entry name" value="Ankyrin_rpt"/>
</dbReference>
<dbReference type="PANTHER" id="PTHR24198:SF165">
    <property type="entry name" value="ANKYRIN REPEAT-CONTAINING PROTEIN-RELATED"/>
    <property type="match status" value="1"/>
</dbReference>
<feature type="region of interest" description="Disordered" evidence="8">
    <location>
        <begin position="629"/>
        <end position="658"/>
    </location>
</feature>
<dbReference type="Gene3D" id="6.10.140.2220">
    <property type="match status" value="1"/>
</dbReference>
<evidence type="ECO:0000256" key="6">
    <source>
        <dbReference type="PROSITE-ProRule" id="PRU00023"/>
    </source>
</evidence>
<feature type="domain" description="MYND-type" evidence="9">
    <location>
        <begin position="2061"/>
        <end position="2099"/>
    </location>
</feature>
<evidence type="ECO:0000256" key="1">
    <source>
        <dbReference type="ARBA" id="ARBA00022723"/>
    </source>
</evidence>
<feature type="repeat" description="ANK" evidence="6">
    <location>
        <begin position="1527"/>
        <end position="1549"/>
    </location>
</feature>
<feature type="repeat" description="ANK" evidence="6">
    <location>
        <begin position="1871"/>
        <end position="1904"/>
    </location>
</feature>
<evidence type="ECO:0000256" key="5">
    <source>
        <dbReference type="ARBA" id="ARBA00023043"/>
    </source>
</evidence>
<dbReference type="SMART" id="SM00248">
    <property type="entry name" value="ANK"/>
    <property type="match status" value="16"/>
</dbReference>
<feature type="repeat" description="ANK" evidence="6">
    <location>
        <begin position="1973"/>
        <end position="2006"/>
    </location>
</feature>
<dbReference type="STRING" id="461836.A0A0L0D8N5"/>
<feature type="region of interest" description="Disordered" evidence="8">
    <location>
        <begin position="1306"/>
        <end position="1340"/>
    </location>
</feature>
<feature type="repeat" description="ANK" evidence="6">
    <location>
        <begin position="1598"/>
        <end position="1621"/>
    </location>
</feature>
<dbReference type="PROSITE" id="PS50297">
    <property type="entry name" value="ANK_REP_REGION"/>
    <property type="match status" value="7"/>
</dbReference>